<dbReference type="EMBL" id="CP025085">
    <property type="protein sequence ID" value="AUH00376.1"/>
    <property type="molecule type" value="Genomic_DNA"/>
</dbReference>
<dbReference type="STRING" id="104623.Ser39006_03172"/>
<keyword evidence="10" id="KW-1185">Reference proteome</keyword>
<feature type="transmembrane region" description="Helical" evidence="7">
    <location>
        <begin position="28"/>
        <end position="50"/>
    </location>
</feature>
<dbReference type="PANTHER" id="PTHR38766">
    <property type="entry name" value="FLAGELLAR PROTEIN FLIO"/>
    <property type="match status" value="1"/>
</dbReference>
<keyword evidence="1 7" id="KW-1003">Cell membrane</keyword>
<dbReference type="Proteomes" id="UP000017700">
    <property type="component" value="Chromosome"/>
</dbReference>
<gene>
    <name evidence="9" type="primary">fliO</name>
    <name evidence="8" type="ORF">CWC46_11500</name>
    <name evidence="9" type="ORF">Ser39006_011505</name>
</gene>
<keyword evidence="5 7" id="KW-0975">Bacterial flagellum</keyword>
<keyword evidence="9" id="KW-0966">Cell projection</keyword>
<keyword evidence="9" id="KW-0282">Flagellum</keyword>
<dbReference type="GO" id="GO:0044781">
    <property type="term" value="P:bacterial-type flagellum organization"/>
    <property type="evidence" value="ECO:0007669"/>
    <property type="project" value="UniProtKB-UniRule"/>
</dbReference>
<dbReference type="InterPro" id="IPR022781">
    <property type="entry name" value="Flagellar_biosynth_FliO"/>
</dbReference>
<evidence type="ECO:0000256" key="7">
    <source>
        <dbReference type="RuleBase" id="RU362064"/>
    </source>
</evidence>
<reference evidence="9" key="4">
    <citation type="submission" date="2017-11" db="EMBL/GenBank/DDBJ databases">
        <title>Complete genome sequence of Serratia sp. ATCC 39006.</title>
        <authorList>
            <person name="Hampton H.G."/>
            <person name="Jackson S.A."/>
            <person name="Jauregui R."/>
            <person name="Poulter G.T.M."/>
            <person name="Salmond G.P.C."/>
            <person name="Fineran P.C."/>
        </authorList>
    </citation>
    <scope>NUCLEOTIDE SEQUENCE</scope>
    <source>
        <strain evidence="9">ATCC 39006</strain>
    </source>
</reference>
<keyword evidence="4 7" id="KW-0472">Membrane</keyword>
<dbReference type="Proteomes" id="UP000233778">
    <property type="component" value="Chromosome"/>
</dbReference>
<name>A0A2I5TJF9_SERS3</name>
<keyword evidence="2 7" id="KW-0812">Transmembrane</keyword>
<keyword evidence="9" id="KW-0969">Cilium</keyword>
<evidence type="ECO:0000256" key="4">
    <source>
        <dbReference type="ARBA" id="ARBA00023136"/>
    </source>
</evidence>
<dbReference type="KEGG" id="sera:Ser39006_011505"/>
<dbReference type="InterPro" id="IPR052205">
    <property type="entry name" value="FliO/MopB"/>
</dbReference>
<evidence type="ECO:0000313" key="10">
    <source>
        <dbReference type="Proteomes" id="UP000017700"/>
    </source>
</evidence>
<comment type="similarity">
    <text evidence="6 7">Belongs to the FliO/MopB family.</text>
</comment>
<dbReference type="GO" id="GO:0005886">
    <property type="term" value="C:plasma membrane"/>
    <property type="evidence" value="ECO:0007669"/>
    <property type="project" value="UniProtKB-SubCell"/>
</dbReference>
<evidence type="ECO:0000256" key="2">
    <source>
        <dbReference type="ARBA" id="ARBA00022692"/>
    </source>
</evidence>
<dbReference type="EMBL" id="CP025084">
    <property type="protein sequence ID" value="AUH04696.1"/>
    <property type="molecule type" value="Genomic_DNA"/>
</dbReference>
<protein>
    <recommendedName>
        <fullName evidence="7">Flagellar protein</fullName>
    </recommendedName>
</protein>
<evidence type="ECO:0000256" key="1">
    <source>
        <dbReference type="ARBA" id="ARBA00022475"/>
    </source>
</evidence>
<evidence type="ECO:0000313" key="8">
    <source>
        <dbReference type="EMBL" id="AUH00376.1"/>
    </source>
</evidence>
<reference evidence="8 11" key="3">
    <citation type="submission" date="2017-11" db="EMBL/GenBank/DDBJ databases">
        <title>Complete genome sequence of Serratia sp. ATCC 39006 LacA.</title>
        <authorList>
            <person name="Hampton H.G."/>
            <person name="Jackson S.A."/>
            <person name="Jauregui R."/>
            <person name="Poulter G.T.M."/>
            <person name="Salmond G.P.C."/>
            <person name="Fineran P.C."/>
        </authorList>
    </citation>
    <scope>NUCLEOTIDE SEQUENCE [LARGE SCALE GENOMIC DNA]</scope>
    <source>
        <strain evidence="8 11">ATCC 39006</strain>
    </source>
</reference>
<evidence type="ECO:0000313" key="11">
    <source>
        <dbReference type="Proteomes" id="UP000233778"/>
    </source>
</evidence>
<proteinExistence type="inferred from homology"/>
<dbReference type="Pfam" id="PF04347">
    <property type="entry name" value="FliO"/>
    <property type="match status" value="1"/>
</dbReference>
<organism evidence="9 10">
    <name type="scientific">Serratia sp. (strain ATCC 39006)</name>
    <name type="common">Prodigiosinella confusarubida</name>
    <dbReference type="NCBI Taxonomy" id="104623"/>
    <lineage>
        <taxon>Bacteria</taxon>
        <taxon>Pseudomonadati</taxon>
        <taxon>Pseudomonadota</taxon>
        <taxon>Gammaproteobacteria</taxon>
        <taxon>Enterobacterales</taxon>
        <taxon>Pectobacteriaceae</taxon>
        <taxon>Prodigiosinella</taxon>
    </lineage>
</organism>
<evidence type="ECO:0000256" key="3">
    <source>
        <dbReference type="ARBA" id="ARBA00022989"/>
    </source>
</evidence>
<comment type="subcellular location">
    <subcellularLocation>
        <location evidence="7">Cell membrane</location>
    </subcellularLocation>
    <subcellularLocation>
        <location evidence="7">Bacterial flagellum basal body</location>
    </subcellularLocation>
</comment>
<evidence type="ECO:0000256" key="6">
    <source>
        <dbReference type="ARBA" id="ARBA00037937"/>
    </source>
</evidence>
<reference evidence="9" key="2">
    <citation type="submission" date="2013-09" db="EMBL/GenBank/DDBJ databases">
        <authorList>
            <person name="Wang G."/>
            <person name="Yang Y."/>
            <person name="Su Y."/>
        </authorList>
    </citation>
    <scope>NUCLEOTIDE SEQUENCE</scope>
    <source>
        <strain evidence="9">ATCC 39006</strain>
    </source>
</reference>
<keyword evidence="3 7" id="KW-1133">Transmembrane helix</keyword>
<dbReference type="GO" id="GO:0009425">
    <property type="term" value="C:bacterial-type flagellum basal body"/>
    <property type="evidence" value="ECO:0007669"/>
    <property type="project" value="UniProtKB-SubCell"/>
</dbReference>
<evidence type="ECO:0000313" key="9">
    <source>
        <dbReference type="EMBL" id="AUH04696.1"/>
    </source>
</evidence>
<dbReference type="OrthoDB" id="6897726at2"/>
<dbReference type="RefSeq" id="WP_021016434.1">
    <property type="nucleotide sequence ID" value="NZ_CP025084.1"/>
</dbReference>
<reference evidence="9 10" key="1">
    <citation type="journal article" date="2013" name="Genome Announc.">
        <title>Draft genome sequence of Serratia sp. strain ATCC 39006, a model bacterium for analysis of the biosynthesis and regulation of prodigiosin, a carbapenem, and gas vesicles.</title>
        <authorList>
            <person name="Fineran P.C."/>
            <person name="Iglesias Cans M.C."/>
            <person name="Ramsay J.P."/>
            <person name="Wilf N.M."/>
            <person name="Cossyleon D."/>
            <person name="McNeil M.B."/>
            <person name="Williamson N.R."/>
            <person name="Monson R.E."/>
            <person name="Becher S.A."/>
            <person name="Stanton J.A."/>
            <person name="Brugger K."/>
            <person name="Brown S.D."/>
            <person name="Salmond G.P."/>
        </authorList>
    </citation>
    <scope>NUCLEOTIDE SEQUENCE [LARGE SCALE GENOMIC DNA]</scope>
    <source>
        <strain evidence="9">ATCC 39006</strain>
        <strain evidence="10">ATCC 39006 / SC 11482</strain>
    </source>
</reference>
<sequence length="138" mass="15178">MPTQQQPTLTTQQSTIAVAESPLTGSTLLTQVSSVLGGVLLLILFIAWLVRKLGLAPQSRHNHMMKVVSSCPVGQRERIVIVEVENTWLVLGVTAQQITKLHTMPAQPIANSSSTVQIKSVDFRQLLQKITKRPEKSE</sequence>
<accession>A0A2I5TJF9</accession>
<evidence type="ECO:0000256" key="5">
    <source>
        <dbReference type="ARBA" id="ARBA00023143"/>
    </source>
</evidence>
<dbReference type="NCBIfam" id="TIGR03500">
    <property type="entry name" value="FliO_TIGR"/>
    <property type="match status" value="1"/>
</dbReference>
<dbReference type="KEGG" id="serq:CWC46_11500"/>
<dbReference type="PANTHER" id="PTHR38766:SF1">
    <property type="entry name" value="FLAGELLAR PROTEIN FLIO"/>
    <property type="match status" value="1"/>
</dbReference>
<dbReference type="AlphaFoldDB" id="A0A2I5TJF9"/>